<dbReference type="EC" id="4.2.99.18" evidence="10"/>
<comment type="function">
    <text evidence="10">DNA repair enzyme that has both DNA N-glycosylase activity and AP-lyase activity. The DNA N-glycosylase activity releases various damaged pyrimidines from DNA by cleaving the N-glycosidic bond, leaving an AP (apurinic/apyrimidinic) site. The AP-lyase activity cleaves the phosphodiester bond 3' to the AP site by a beta-elimination, leaving a 3'-terminal unsaturated sugar and a product with a terminal 5'-phosphate.</text>
</comment>
<sequence length="204" mass="23236">MTLNSEEVLDIIHRMDRLIPDAKSELDYEDPFHMLVAVMLSAQSTDKQVNKIVPALFEAFPDPESMSQVTAQEVEPYIKTLGLYRNKAKYLVSAAKDIVDKFNGKIPDNRKDLMSLSGVGRKTANVVLSVVFDTPAIAVDTHVERVCKRLNIVPEDATPVQVEKILMEKLPEEYWSHAHQLLVLFGRYYCTARSKKCYEYLEDV</sequence>
<dbReference type="Pfam" id="PF00730">
    <property type="entry name" value="HhH-GPD"/>
    <property type="match status" value="1"/>
</dbReference>
<reference evidence="12 13" key="1">
    <citation type="submission" date="2019-05" db="EMBL/GenBank/DDBJ databases">
        <title>The metagenome of a microbial culture collection derived from dairy environment covers the genomic content of the human microbiome.</title>
        <authorList>
            <person name="Roder T."/>
            <person name="Wuthrich D."/>
            <person name="Sattari Z."/>
            <person name="Von Ah U."/>
            <person name="Bar C."/>
            <person name="Ronchi F."/>
            <person name="Macpherson A.J."/>
            <person name="Ganal-Vonarburg S.C."/>
            <person name="Bruggmann R."/>
            <person name="Vergeres G."/>
        </authorList>
    </citation>
    <scope>NUCLEOTIDE SEQUENCE [LARGE SCALE GENOMIC DNA]</scope>
    <source>
        <strain evidence="12 13">FAM 24227</strain>
    </source>
</reference>
<keyword evidence="10" id="KW-0238">DNA-binding</keyword>
<dbReference type="GO" id="GO:0003677">
    <property type="term" value="F:DNA binding"/>
    <property type="evidence" value="ECO:0007669"/>
    <property type="project" value="UniProtKB-UniRule"/>
</dbReference>
<dbReference type="GO" id="GO:0140078">
    <property type="term" value="F:class I DNA-(apurinic or apyrimidinic site) endonuclease activity"/>
    <property type="evidence" value="ECO:0007669"/>
    <property type="project" value="UniProtKB-EC"/>
</dbReference>
<dbReference type="RefSeq" id="WP_138403726.1">
    <property type="nucleotide sequence ID" value="NZ_JBQKLU010000002.1"/>
</dbReference>
<comment type="catalytic activity">
    <reaction evidence="10">
        <text>2'-deoxyribonucleotide-(2'-deoxyribose 5'-phosphate)-2'-deoxyribonucleotide-DNA = a 3'-end 2'-deoxyribonucleotide-(2,3-dehydro-2,3-deoxyribose 5'-phosphate)-DNA + a 5'-end 5'-phospho-2'-deoxyribonucleoside-DNA + H(+)</text>
        <dbReference type="Rhea" id="RHEA:66592"/>
        <dbReference type="Rhea" id="RHEA-COMP:13180"/>
        <dbReference type="Rhea" id="RHEA-COMP:16897"/>
        <dbReference type="Rhea" id="RHEA-COMP:17067"/>
        <dbReference type="ChEBI" id="CHEBI:15378"/>
        <dbReference type="ChEBI" id="CHEBI:136412"/>
        <dbReference type="ChEBI" id="CHEBI:157695"/>
        <dbReference type="ChEBI" id="CHEBI:167181"/>
        <dbReference type="EC" id="4.2.99.18"/>
    </reaction>
</comment>
<dbReference type="FunFam" id="1.10.340.30:FF:000001">
    <property type="entry name" value="Endonuclease III"/>
    <property type="match status" value="1"/>
</dbReference>
<dbReference type="InterPro" id="IPR004036">
    <property type="entry name" value="Endonuclease-III-like_CS2"/>
</dbReference>
<dbReference type="SMART" id="SM00478">
    <property type="entry name" value="ENDO3c"/>
    <property type="match status" value="1"/>
</dbReference>
<gene>
    <name evidence="10 12" type="primary">nth</name>
    <name evidence="12" type="ORF">FEZ33_02045</name>
</gene>
<keyword evidence="2" id="KW-0004">4Fe-4S</keyword>
<dbReference type="Gene3D" id="1.10.1670.10">
    <property type="entry name" value="Helix-hairpin-Helix base-excision DNA repair enzymes (C-terminal)"/>
    <property type="match status" value="1"/>
</dbReference>
<evidence type="ECO:0000256" key="10">
    <source>
        <dbReference type="HAMAP-Rule" id="MF_00942"/>
    </source>
</evidence>
<dbReference type="CDD" id="cd00056">
    <property type="entry name" value="ENDO3c"/>
    <property type="match status" value="1"/>
</dbReference>
<dbReference type="GO" id="GO:0046872">
    <property type="term" value="F:metal ion binding"/>
    <property type="evidence" value="ECO:0007669"/>
    <property type="project" value="UniProtKB-KW"/>
</dbReference>
<evidence type="ECO:0000256" key="5">
    <source>
        <dbReference type="ARBA" id="ARBA00022801"/>
    </source>
</evidence>
<evidence type="ECO:0000256" key="7">
    <source>
        <dbReference type="ARBA" id="ARBA00023014"/>
    </source>
</evidence>
<evidence type="ECO:0000256" key="2">
    <source>
        <dbReference type="ARBA" id="ARBA00022485"/>
    </source>
</evidence>
<evidence type="ECO:0000256" key="8">
    <source>
        <dbReference type="ARBA" id="ARBA00023204"/>
    </source>
</evidence>
<dbReference type="AlphaFoldDB" id="A0A5R9EFS0"/>
<evidence type="ECO:0000256" key="4">
    <source>
        <dbReference type="ARBA" id="ARBA00022763"/>
    </source>
</evidence>
<dbReference type="GO" id="GO:0019104">
    <property type="term" value="F:DNA N-glycosylase activity"/>
    <property type="evidence" value="ECO:0007669"/>
    <property type="project" value="UniProtKB-UniRule"/>
</dbReference>
<keyword evidence="8 10" id="KW-0234">DNA repair</keyword>
<dbReference type="InterPro" id="IPR005759">
    <property type="entry name" value="Nth"/>
</dbReference>
<dbReference type="InterPro" id="IPR011257">
    <property type="entry name" value="DNA_glycosylase"/>
</dbReference>
<comment type="similarity">
    <text evidence="1 10">Belongs to the Nth/MutY family.</text>
</comment>
<evidence type="ECO:0000259" key="11">
    <source>
        <dbReference type="SMART" id="SM00478"/>
    </source>
</evidence>
<dbReference type="OrthoDB" id="9800977at2"/>
<dbReference type="InterPro" id="IPR003265">
    <property type="entry name" value="HhH-GPD_domain"/>
</dbReference>
<dbReference type="InterPro" id="IPR023170">
    <property type="entry name" value="HhH_base_excis_C"/>
</dbReference>
<dbReference type="EMBL" id="VBSP01000003">
    <property type="protein sequence ID" value="TLQ49195.1"/>
    <property type="molecule type" value="Genomic_DNA"/>
</dbReference>
<evidence type="ECO:0000256" key="1">
    <source>
        <dbReference type="ARBA" id="ARBA00008343"/>
    </source>
</evidence>
<keyword evidence="7" id="KW-0411">Iron-sulfur</keyword>
<keyword evidence="4 10" id="KW-0227">DNA damage</keyword>
<keyword evidence="6" id="KW-0408">Iron</keyword>
<protein>
    <recommendedName>
        <fullName evidence="10">Endonuclease III</fullName>
        <ecNumber evidence="10">4.2.99.18</ecNumber>
    </recommendedName>
    <alternativeName>
        <fullName evidence="10">DNA-(apurinic or apyrimidinic site) lyase</fullName>
    </alternativeName>
</protein>
<dbReference type="HAMAP" id="MF_00942">
    <property type="entry name" value="Nth"/>
    <property type="match status" value="1"/>
</dbReference>
<proteinExistence type="inferred from homology"/>
<dbReference type="PANTHER" id="PTHR10359">
    <property type="entry name" value="A/G-SPECIFIC ADENINE GLYCOSYLASE/ENDONUCLEASE III"/>
    <property type="match status" value="1"/>
</dbReference>
<dbReference type="Pfam" id="PF00633">
    <property type="entry name" value="HHH"/>
    <property type="match status" value="1"/>
</dbReference>
<evidence type="ECO:0000256" key="9">
    <source>
        <dbReference type="ARBA" id="ARBA00023295"/>
    </source>
</evidence>
<comment type="cofactor">
    <cofactor evidence="10">
        <name>[4Fe-4S] cluster</name>
        <dbReference type="ChEBI" id="CHEBI:49883"/>
    </cofactor>
    <text evidence="10">Binds 1 [4Fe-4S] cluster.</text>
</comment>
<keyword evidence="9 10" id="KW-0326">Glycosidase</keyword>
<dbReference type="PROSITE" id="PS01155">
    <property type="entry name" value="ENDONUCLEASE_III_2"/>
    <property type="match status" value="1"/>
</dbReference>
<dbReference type="PANTHER" id="PTHR10359:SF18">
    <property type="entry name" value="ENDONUCLEASE III"/>
    <property type="match status" value="1"/>
</dbReference>
<organism evidence="12 13">
    <name type="scientific">Ruoffia tabacinasalis</name>
    <dbReference type="NCBI Taxonomy" id="87458"/>
    <lineage>
        <taxon>Bacteria</taxon>
        <taxon>Bacillati</taxon>
        <taxon>Bacillota</taxon>
        <taxon>Bacilli</taxon>
        <taxon>Lactobacillales</taxon>
        <taxon>Aerococcaceae</taxon>
        <taxon>Ruoffia</taxon>
    </lineage>
</organism>
<evidence type="ECO:0000256" key="6">
    <source>
        <dbReference type="ARBA" id="ARBA00023004"/>
    </source>
</evidence>
<feature type="domain" description="HhH-GPD" evidence="11">
    <location>
        <begin position="40"/>
        <end position="188"/>
    </location>
</feature>
<keyword evidence="3" id="KW-0479">Metal-binding</keyword>
<keyword evidence="5 10" id="KW-0378">Hydrolase</keyword>
<comment type="caution">
    <text evidence="10">Lacks conserved residue(s) required for the propagation of feature annotation.</text>
</comment>
<dbReference type="Proteomes" id="UP000306420">
    <property type="component" value="Unassembled WGS sequence"/>
</dbReference>
<dbReference type="NCBIfam" id="TIGR01083">
    <property type="entry name" value="nth"/>
    <property type="match status" value="1"/>
</dbReference>
<comment type="caution">
    <text evidence="12">The sequence shown here is derived from an EMBL/GenBank/DDBJ whole genome shotgun (WGS) entry which is preliminary data.</text>
</comment>
<evidence type="ECO:0000256" key="3">
    <source>
        <dbReference type="ARBA" id="ARBA00022723"/>
    </source>
</evidence>
<evidence type="ECO:0000313" key="13">
    <source>
        <dbReference type="Proteomes" id="UP000306420"/>
    </source>
</evidence>
<dbReference type="GO" id="GO:0051539">
    <property type="term" value="F:4 iron, 4 sulfur cluster binding"/>
    <property type="evidence" value="ECO:0007669"/>
    <property type="project" value="UniProtKB-KW"/>
</dbReference>
<dbReference type="InterPro" id="IPR000445">
    <property type="entry name" value="HhH_motif"/>
</dbReference>
<keyword evidence="10" id="KW-0456">Lyase</keyword>
<keyword evidence="12" id="KW-0255">Endonuclease</keyword>
<dbReference type="SUPFAM" id="SSF48150">
    <property type="entry name" value="DNA-glycosylase"/>
    <property type="match status" value="1"/>
</dbReference>
<dbReference type="PIRSF" id="PIRSF001435">
    <property type="entry name" value="Nth"/>
    <property type="match status" value="1"/>
</dbReference>
<evidence type="ECO:0000313" key="12">
    <source>
        <dbReference type="EMBL" id="TLQ49195.1"/>
    </source>
</evidence>
<keyword evidence="12" id="KW-0540">Nuclease</keyword>
<dbReference type="Gene3D" id="1.10.340.30">
    <property type="entry name" value="Hypothetical protein, domain 2"/>
    <property type="match status" value="1"/>
</dbReference>
<dbReference type="GO" id="GO:0006285">
    <property type="term" value="P:base-excision repair, AP site formation"/>
    <property type="evidence" value="ECO:0007669"/>
    <property type="project" value="TreeGrafter"/>
</dbReference>
<name>A0A5R9EFS0_9LACT</name>
<accession>A0A5R9EFS0</accession>